<evidence type="ECO:0000313" key="4">
    <source>
        <dbReference type="Proteomes" id="UP000282311"/>
    </source>
</evidence>
<evidence type="ECO:0000259" key="2">
    <source>
        <dbReference type="Pfam" id="PF21113"/>
    </source>
</evidence>
<sequence length="395" mass="43672">MHPPALLAYRSEADASADALIRQALLQPAGGTRLHELAVGRKQAVILISDGTRLCPSFLFLPALLEELNKGGIPDERICIVVALGLHRKHTEAELRRLVGETIYRRVKVLNHSACPEDCVFVGITRQGTPIEINRHVIEADLRIATGNIEPHRLVGVSGGVKALLPGTASERCIEANHALSQRYKAKLGDPDNPIHDDMAEALQTVPIHFLFNVIVNHRQELLGAYAGEWADAHRNGVEAARNRFFIEQTNSYELVVASAGGYPKDSSLYQSIKTLQNASAFTKPGGSILLLARCEEHFGNGILQHWVETIQDRKTIVSKLQRQFVLGAHKIAYIDDILSKHTVYLYSDMPEPIVELTGFIPVRDIKEVLQKFPPTSRDIAFIPYGGLTFPSPSR</sequence>
<organism evidence="3 4">
    <name type="scientific">Paenibacillus ginsengarvi</name>
    <dbReference type="NCBI Taxonomy" id="400777"/>
    <lineage>
        <taxon>Bacteria</taxon>
        <taxon>Bacillati</taxon>
        <taxon>Bacillota</taxon>
        <taxon>Bacilli</taxon>
        <taxon>Bacillales</taxon>
        <taxon>Paenibacillaceae</taxon>
        <taxon>Paenibacillus</taxon>
    </lineage>
</organism>
<proteinExistence type="predicted"/>
<name>A0A3B0BRK1_9BACL</name>
<dbReference type="InterPro" id="IPR043166">
    <property type="entry name" value="LarA-like_C"/>
</dbReference>
<dbReference type="InterPro" id="IPR048520">
    <property type="entry name" value="LarA_C"/>
</dbReference>
<dbReference type="OrthoDB" id="9770545at2"/>
<dbReference type="EMBL" id="RBAH01000023">
    <property type="protein sequence ID" value="RKN75081.1"/>
    <property type="molecule type" value="Genomic_DNA"/>
</dbReference>
<keyword evidence="4" id="KW-1185">Reference proteome</keyword>
<dbReference type="PANTHER" id="PTHR33171">
    <property type="entry name" value="LAR_N DOMAIN-CONTAINING PROTEIN"/>
    <property type="match status" value="1"/>
</dbReference>
<feature type="domain" description="Lactate racemase C-terminal" evidence="2">
    <location>
        <begin position="252"/>
        <end position="372"/>
    </location>
</feature>
<dbReference type="Gene3D" id="3.90.226.30">
    <property type="match status" value="1"/>
</dbReference>
<protein>
    <submittedName>
        <fullName evidence="3">Nickel-dependent lactate racemase</fullName>
    </submittedName>
</protein>
<dbReference type="NCBIfam" id="NF033504">
    <property type="entry name" value="Ni_dep_LarA"/>
    <property type="match status" value="1"/>
</dbReference>
<dbReference type="Gene3D" id="3.40.50.11440">
    <property type="match status" value="1"/>
</dbReference>
<dbReference type="InterPro" id="IPR048068">
    <property type="entry name" value="LarA-like"/>
</dbReference>
<feature type="domain" description="LarA-like N-terminal" evidence="1">
    <location>
        <begin position="12"/>
        <end position="182"/>
    </location>
</feature>
<dbReference type="Proteomes" id="UP000282311">
    <property type="component" value="Unassembled WGS sequence"/>
</dbReference>
<accession>A0A3B0BRK1</accession>
<gene>
    <name evidence="3" type="primary">larA</name>
    <name evidence="3" type="ORF">D7M11_26510</name>
</gene>
<evidence type="ECO:0000313" key="3">
    <source>
        <dbReference type="EMBL" id="RKN75081.1"/>
    </source>
</evidence>
<dbReference type="GO" id="GO:0050043">
    <property type="term" value="F:lactate racemase activity"/>
    <property type="evidence" value="ECO:0007669"/>
    <property type="project" value="InterPro"/>
</dbReference>
<dbReference type="PANTHER" id="PTHR33171:SF17">
    <property type="entry name" value="LARA-LIKE N-TERMINAL DOMAIN-CONTAINING PROTEIN"/>
    <property type="match status" value="1"/>
</dbReference>
<evidence type="ECO:0000259" key="1">
    <source>
        <dbReference type="Pfam" id="PF09861"/>
    </source>
</evidence>
<dbReference type="Pfam" id="PF21113">
    <property type="entry name" value="LarA_C"/>
    <property type="match status" value="1"/>
</dbReference>
<dbReference type="Pfam" id="PF09861">
    <property type="entry name" value="Lar_N"/>
    <property type="match status" value="1"/>
</dbReference>
<dbReference type="InterPro" id="IPR047926">
    <property type="entry name" value="Ni_dep_LarA"/>
</dbReference>
<dbReference type="InterPro" id="IPR018657">
    <property type="entry name" value="LarA-like_N"/>
</dbReference>
<comment type="caution">
    <text evidence="3">The sequence shown here is derived from an EMBL/GenBank/DDBJ whole genome shotgun (WGS) entry which is preliminary data.</text>
</comment>
<dbReference type="AlphaFoldDB" id="A0A3B0BRK1"/>
<reference evidence="3 4" key="1">
    <citation type="journal article" date="2007" name="Int. J. Syst. Evol. Microbiol.">
        <title>Paenibacillus ginsengarvi sp. nov., isolated from soil from ginseng cultivation.</title>
        <authorList>
            <person name="Yoon M.H."/>
            <person name="Ten L.N."/>
            <person name="Im W.T."/>
        </authorList>
    </citation>
    <scope>NUCLEOTIDE SEQUENCE [LARGE SCALE GENOMIC DNA]</scope>
    <source>
        <strain evidence="3 4">KCTC 13059</strain>
    </source>
</reference>